<dbReference type="AlphaFoldDB" id="A0AAV4C488"/>
<sequence length="130" mass="14424">MTFTIANEFGGFFVFVLTFLLSSLDLTFSHHAIHPPRPHPAASSLSSLLSNTPQRFAIYLSYHISPPPHSASMLPGNISLCPYTPPHLPPHFSDPIFPPNQALALRTHAALKRDEDPKSRLCLLKISTRE</sequence>
<evidence type="ECO:0000313" key="2">
    <source>
        <dbReference type="Proteomes" id="UP000735302"/>
    </source>
</evidence>
<dbReference type="EMBL" id="BLXT01005778">
    <property type="protein sequence ID" value="GFO25944.1"/>
    <property type="molecule type" value="Genomic_DNA"/>
</dbReference>
<name>A0AAV4C488_9GAST</name>
<gene>
    <name evidence="1" type="ORF">PoB_005244900</name>
</gene>
<organism evidence="1 2">
    <name type="scientific">Plakobranchus ocellatus</name>
    <dbReference type="NCBI Taxonomy" id="259542"/>
    <lineage>
        <taxon>Eukaryota</taxon>
        <taxon>Metazoa</taxon>
        <taxon>Spiralia</taxon>
        <taxon>Lophotrochozoa</taxon>
        <taxon>Mollusca</taxon>
        <taxon>Gastropoda</taxon>
        <taxon>Heterobranchia</taxon>
        <taxon>Euthyneura</taxon>
        <taxon>Panpulmonata</taxon>
        <taxon>Sacoglossa</taxon>
        <taxon>Placobranchoidea</taxon>
        <taxon>Plakobranchidae</taxon>
        <taxon>Plakobranchus</taxon>
    </lineage>
</organism>
<protein>
    <submittedName>
        <fullName evidence="1">Uncharacterized protein</fullName>
    </submittedName>
</protein>
<reference evidence="1 2" key="1">
    <citation type="journal article" date="2021" name="Elife">
        <title>Chloroplast acquisition without the gene transfer in kleptoplastic sea slugs, Plakobranchus ocellatus.</title>
        <authorList>
            <person name="Maeda T."/>
            <person name="Takahashi S."/>
            <person name="Yoshida T."/>
            <person name="Shimamura S."/>
            <person name="Takaki Y."/>
            <person name="Nagai Y."/>
            <person name="Toyoda A."/>
            <person name="Suzuki Y."/>
            <person name="Arimoto A."/>
            <person name="Ishii H."/>
            <person name="Satoh N."/>
            <person name="Nishiyama T."/>
            <person name="Hasebe M."/>
            <person name="Maruyama T."/>
            <person name="Minagawa J."/>
            <person name="Obokata J."/>
            <person name="Shigenobu S."/>
        </authorList>
    </citation>
    <scope>NUCLEOTIDE SEQUENCE [LARGE SCALE GENOMIC DNA]</scope>
</reference>
<dbReference type="Proteomes" id="UP000735302">
    <property type="component" value="Unassembled WGS sequence"/>
</dbReference>
<accession>A0AAV4C488</accession>
<proteinExistence type="predicted"/>
<comment type="caution">
    <text evidence="1">The sequence shown here is derived from an EMBL/GenBank/DDBJ whole genome shotgun (WGS) entry which is preliminary data.</text>
</comment>
<evidence type="ECO:0000313" key="1">
    <source>
        <dbReference type="EMBL" id="GFO25944.1"/>
    </source>
</evidence>
<keyword evidence="2" id="KW-1185">Reference proteome</keyword>